<dbReference type="OrthoDB" id="3394192at2759"/>
<dbReference type="GeneID" id="37038293"/>
<dbReference type="Proteomes" id="UP000245783">
    <property type="component" value="Unassembled WGS sequence"/>
</dbReference>
<sequence>MEEQGCKSCELFNVDFCEKFNNQVDMSVGVVDQQQRQISRIIHHTRDLIEEKFVDTRRAVDRVVKMLGNGVRAHASCSEEMVQEWDKGQALGNDKIQIAQANKRKVQASKLLDWQVDVEKSHKERMAHCAIEEVDAMGTRALRKLTEFTAFVEGLRDPSSH</sequence>
<evidence type="ECO:0000313" key="1">
    <source>
        <dbReference type="EMBL" id="PWN40004.1"/>
    </source>
</evidence>
<dbReference type="InParanoid" id="A0A316VS13"/>
<name>A0A316VS13_9BASI</name>
<keyword evidence="2" id="KW-1185">Reference proteome</keyword>
<evidence type="ECO:0000313" key="2">
    <source>
        <dbReference type="Proteomes" id="UP000245783"/>
    </source>
</evidence>
<dbReference type="AlphaFoldDB" id="A0A316VS13"/>
<organism evidence="1 2">
    <name type="scientific">Ceraceosorus guamensis</name>
    <dbReference type="NCBI Taxonomy" id="1522189"/>
    <lineage>
        <taxon>Eukaryota</taxon>
        <taxon>Fungi</taxon>
        <taxon>Dikarya</taxon>
        <taxon>Basidiomycota</taxon>
        <taxon>Ustilaginomycotina</taxon>
        <taxon>Exobasidiomycetes</taxon>
        <taxon>Ceraceosorales</taxon>
        <taxon>Ceraceosoraceae</taxon>
        <taxon>Ceraceosorus</taxon>
    </lineage>
</organism>
<gene>
    <name evidence="1" type="ORF">IE81DRAFT_349654</name>
</gene>
<proteinExistence type="predicted"/>
<accession>A0A316VS13</accession>
<dbReference type="RefSeq" id="XP_025367164.1">
    <property type="nucleotide sequence ID" value="XM_025516423.1"/>
</dbReference>
<protein>
    <submittedName>
        <fullName evidence="1">Uncharacterized protein</fullName>
    </submittedName>
</protein>
<dbReference type="EMBL" id="KZ819434">
    <property type="protein sequence ID" value="PWN40004.1"/>
    <property type="molecule type" value="Genomic_DNA"/>
</dbReference>
<reference evidence="1 2" key="1">
    <citation type="journal article" date="2018" name="Mol. Biol. Evol.">
        <title>Broad Genomic Sampling Reveals a Smut Pathogenic Ancestry of the Fungal Clade Ustilaginomycotina.</title>
        <authorList>
            <person name="Kijpornyongpan T."/>
            <person name="Mondo S.J."/>
            <person name="Barry K."/>
            <person name="Sandor L."/>
            <person name="Lee J."/>
            <person name="Lipzen A."/>
            <person name="Pangilinan J."/>
            <person name="LaButti K."/>
            <person name="Hainaut M."/>
            <person name="Henrissat B."/>
            <person name="Grigoriev I.V."/>
            <person name="Spatafora J.W."/>
            <person name="Aime M.C."/>
        </authorList>
    </citation>
    <scope>NUCLEOTIDE SEQUENCE [LARGE SCALE GENOMIC DNA]</scope>
    <source>
        <strain evidence="1 2">MCA 4658</strain>
    </source>
</reference>